<reference evidence="4 5" key="1">
    <citation type="journal article" date="2016" name="Genome Biol. Evol.">
        <title>Divergent and convergent evolution of fungal pathogenicity.</title>
        <authorList>
            <person name="Shang Y."/>
            <person name="Xiao G."/>
            <person name="Zheng P."/>
            <person name="Cen K."/>
            <person name="Zhan S."/>
            <person name="Wang C."/>
        </authorList>
    </citation>
    <scope>NUCLEOTIDE SEQUENCE [LARGE SCALE GENOMIC DNA]</scope>
    <source>
        <strain evidence="4 5">RCEF 264</strain>
    </source>
</reference>
<dbReference type="STRING" id="1081102.A0A167WCZ7"/>
<keyword evidence="2" id="KW-0472">Membrane</keyword>
<dbReference type="AlphaFoldDB" id="A0A167WCZ7"/>
<dbReference type="PANTHER" id="PTHR16861">
    <property type="entry name" value="GLYCOPROTEIN 38"/>
    <property type="match status" value="1"/>
</dbReference>
<feature type="region of interest" description="Disordered" evidence="1">
    <location>
        <begin position="260"/>
        <end position="285"/>
    </location>
</feature>
<name>A0A167WCZ7_9HYPO</name>
<dbReference type="PANTHER" id="PTHR16861:SF8">
    <property type="entry name" value="EXTRACELLULAR MEMBRANE PROTEIN CFEM DOMAIN-CONTAINING PROTEIN"/>
    <property type="match status" value="1"/>
</dbReference>
<feature type="signal peptide" evidence="3">
    <location>
        <begin position="1"/>
        <end position="30"/>
    </location>
</feature>
<keyword evidence="2" id="KW-0812">Transmembrane</keyword>
<keyword evidence="5" id="KW-1185">Reference proteome</keyword>
<feature type="compositionally biased region" description="Low complexity" evidence="1">
    <location>
        <begin position="156"/>
        <end position="190"/>
    </location>
</feature>
<dbReference type="EMBL" id="AZHD01000005">
    <property type="protein sequence ID" value="OAA63628.1"/>
    <property type="molecule type" value="Genomic_DNA"/>
</dbReference>
<gene>
    <name evidence="4" type="ORF">SPI_03791</name>
</gene>
<keyword evidence="3" id="KW-0732">Signal</keyword>
<comment type="caution">
    <text evidence="4">The sequence shown here is derived from an EMBL/GenBank/DDBJ whole genome shotgun (WGS) entry which is preliminary data.</text>
</comment>
<protein>
    <submittedName>
        <fullName evidence="4">Uncharacterized protein</fullName>
    </submittedName>
</protein>
<evidence type="ECO:0000313" key="4">
    <source>
        <dbReference type="EMBL" id="OAA63628.1"/>
    </source>
</evidence>
<sequence length="285" mass="29021">MSATRWPTAATGLALALALGASWGPAGVRATRCDFAGGWALRNNGNDCPRGTTQCDGGIVPRCCPDATFCWETDNGYCCPTNTTDCFQDVVNVPKCPNKQWSLWNQNASTDELWCCRAGMYGVGIGDGVKCRSLGVALASGETAATQVTHAASTCSTVPASSTPPSSSDASTAGPSTGTATHTDTPNTDAPAPPISSKQGVGGGAIAGIVIGCVAGVALVVLVAWLVMKRRAAQRRQFAEVEGDSGAAAVAELSAREMPAELVGDADAPGASHETAYELPAGRQD</sequence>
<feature type="region of interest" description="Disordered" evidence="1">
    <location>
        <begin position="156"/>
        <end position="196"/>
    </location>
</feature>
<organism evidence="4 5">
    <name type="scientific">Niveomyces insectorum RCEF 264</name>
    <dbReference type="NCBI Taxonomy" id="1081102"/>
    <lineage>
        <taxon>Eukaryota</taxon>
        <taxon>Fungi</taxon>
        <taxon>Dikarya</taxon>
        <taxon>Ascomycota</taxon>
        <taxon>Pezizomycotina</taxon>
        <taxon>Sordariomycetes</taxon>
        <taxon>Hypocreomycetidae</taxon>
        <taxon>Hypocreales</taxon>
        <taxon>Cordycipitaceae</taxon>
        <taxon>Niveomyces</taxon>
    </lineage>
</organism>
<dbReference type="Proteomes" id="UP000076874">
    <property type="component" value="Unassembled WGS sequence"/>
</dbReference>
<proteinExistence type="predicted"/>
<evidence type="ECO:0000256" key="2">
    <source>
        <dbReference type="SAM" id="Phobius"/>
    </source>
</evidence>
<keyword evidence="2" id="KW-1133">Transmembrane helix</keyword>
<feature type="transmembrane region" description="Helical" evidence="2">
    <location>
        <begin position="205"/>
        <end position="228"/>
    </location>
</feature>
<evidence type="ECO:0000256" key="1">
    <source>
        <dbReference type="SAM" id="MobiDB-lite"/>
    </source>
</evidence>
<accession>A0A167WCZ7</accession>
<evidence type="ECO:0000313" key="5">
    <source>
        <dbReference type="Proteomes" id="UP000076874"/>
    </source>
</evidence>
<feature type="chain" id="PRO_5007893866" evidence="3">
    <location>
        <begin position="31"/>
        <end position="285"/>
    </location>
</feature>
<dbReference type="OrthoDB" id="5083447at2759"/>
<evidence type="ECO:0000256" key="3">
    <source>
        <dbReference type="SAM" id="SignalP"/>
    </source>
</evidence>